<dbReference type="InterPro" id="IPR008271">
    <property type="entry name" value="Ser/Thr_kinase_AS"/>
</dbReference>
<dbReference type="GeneID" id="42029919"/>
<organism evidence="4">
    <name type="scientific">Fusarium odoratissimum (strain NRRL 54006)</name>
    <dbReference type="NCBI Taxonomy" id="1089451"/>
    <lineage>
        <taxon>Eukaryota</taxon>
        <taxon>Fungi</taxon>
        <taxon>Dikarya</taxon>
        <taxon>Ascomycota</taxon>
        <taxon>Pezizomycotina</taxon>
        <taxon>Sordariomycetes</taxon>
        <taxon>Hypocreomycetidae</taxon>
        <taxon>Hypocreales</taxon>
        <taxon>Nectriaceae</taxon>
        <taxon>Fusarium</taxon>
        <taxon>Fusarium oxysporum species complex</taxon>
        <taxon>Fusarium oxysporum f. sp. cubense (strain race 4)</taxon>
    </lineage>
</organism>
<dbReference type="EMBL" id="JH658277">
    <property type="protein sequence ID" value="EXM04532.1"/>
    <property type="molecule type" value="Genomic_DNA"/>
</dbReference>
<dbReference type="AlphaFoldDB" id="X0K6Z9"/>
<dbReference type="PROSITE" id="PS50011">
    <property type="entry name" value="PROTEIN_KINASE_DOM"/>
    <property type="match status" value="1"/>
</dbReference>
<dbReference type="SUPFAM" id="SSF56112">
    <property type="entry name" value="Protein kinase-like (PK-like)"/>
    <property type="match status" value="1"/>
</dbReference>
<dbReference type="PANTHER" id="PTHR24359:SF1">
    <property type="entry name" value="INHIBITOR OF NUCLEAR FACTOR KAPPA-B KINASE EPSILON SUBUNIT HOMOLOG 1-RELATED"/>
    <property type="match status" value="1"/>
</dbReference>
<dbReference type="InterPro" id="IPR011009">
    <property type="entry name" value="Kinase-like_dom_sf"/>
</dbReference>
<dbReference type="GO" id="GO:0004674">
    <property type="term" value="F:protein serine/threonine kinase activity"/>
    <property type="evidence" value="ECO:0007669"/>
    <property type="project" value="UniProtKB-KW"/>
</dbReference>
<dbReference type="VEuPathDB" id="FungiDB:FOIG_04744"/>
<dbReference type="Pfam" id="PF00069">
    <property type="entry name" value="Pkinase"/>
    <property type="match status" value="1"/>
</dbReference>
<dbReference type="InterPro" id="IPR000719">
    <property type="entry name" value="Prot_kinase_dom"/>
</dbReference>
<feature type="domain" description="Protein kinase" evidence="3">
    <location>
        <begin position="163"/>
        <end position="489"/>
    </location>
</feature>
<feature type="transmembrane region" description="Helical" evidence="2">
    <location>
        <begin position="794"/>
        <end position="815"/>
    </location>
</feature>
<reference evidence="4" key="2">
    <citation type="submission" date="2012-05" db="EMBL/GenBank/DDBJ databases">
        <title>The Genome Annotation of Fusarium oxysporum II5.</title>
        <authorList>
            <consortium name="The Broad Institute Genomics Platform"/>
            <person name="Ma L.-J."/>
            <person name="Corby-Kistler H."/>
            <person name="Broz K."/>
            <person name="Gale L.R."/>
            <person name="Jonkers W."/>
            <person name="O'Donnell K."/>
            <person name="Ploetz R."/>
            <person name="Steinberg C."/>
            <person name="Schwartz D.C."/>
            <person name="VanEtten H."/>
            <person name="Zhou S."/>
            <person name="Young S.K."/>
            <person name="Zeng Q."/>
            <person name="Gargeya S."/>
            <person name="Fitzgerald M."/>
            <person name="Abouelleil A."/>
            <person name="Alvarado L."/>
            <person name="Chapman S.B."/>
            <person name="Gainer-Dewar J."/>
            <person name="Goldberg J."/>
            <person name="Griggs A."/>
            <person name="Gujja S."/>
            <person name="Hansen M."/>
            <person name="Howarth C."/>
            <person name="Imamovic A."/>
            <person name="Ireland A."/>
            <person name="Larimer J."/>
            <person name="McCowan C."/>
            <person name="Murphy C."/>
            <person name="Pearson M."/>
            <person name="Poon T.W."/>
            <person name="Priest M."/>
            <person name="Roberts A."/>
            <person name="Saif S."/>
            <person name="Shea T."/>
            <person name="Sykes S."/>
            <person name="Wortman J."/>
            <person name="Nusbaum C."/>
            <person name="Birren B."/>
        </authorList>
    </citation>
    <scope>NUCLEOTIDE SEQUENCE</scope>
    <source>
        <strain evidence="4">54006</strain>
    </source>
</reference>
<evidence type="ECO:0000259" key="3">
    <source>
        <dbReference type="PROSITE" id="PS50011"/>
    </source>
</evidence>
<keyword evidence="4" id="KW-0808">Transferase</keyword>
<proteinExistence type="predicted"/>
<evidence type="ECO:0000256" key="1">
    <source>
        <dbReference type="SAM" id="MobiDB-lite"/>
    </source>
</evidence>
<dbReference type="PROSITE" id="PS00108">
    <property type="entry name" value="PROTEIN_KINASE_ST"/>
    <property type="match status" value="1"/>
</dbReference>
<gene>
    <name evidence="4" type="ORF">FOIG_04744</name>
</gene>
<dbReference type="PANTHER" id="PTHR24359">
    <property type="entry name" value="SERINE/THREONINE-PROTEIN KINASE SBK1"/>
    <property type="match status" value="1"/>
</dbReference>
<dbReference type="CDD" id="cd00180">
    <property type="entry name" value="PKc"/>
    <property type="match status" value="1"/>
</dbReference>
<keyword evidence="2" id="KW-1133">Transmembrane helix</keyword>
<dbReference type="GO" id="GO:0005524">
    <property type="term" value="F:ATP binding"/>
    <property type="evidence" value="ECO:0007669"/>
    <property type="project" value="InterPro"/>
</dbReference>
<dbReference type="Gene3D" id="1.10.510.10">
    <property type="entry name" value="Transferase(Phosphotransferase) domain 1"/>
    <property type="match status" value="1"/>
</dbReference>
<evidence type="ECO:0000313" key="4">
    <source>
        <dbReference type="EMBL" id="EXM04532.1"/>
    </source>
</evidence>
<dbReference type="RefSeq" id="XP_031066621.1">
    <property type="nucleotide sequence ID" value="XM_031203042.1"/>
</dbReference>
<dbReference type="Proteomes" id="UP000030685">
    <property type="component" value="Unassembled WGS sequence"/>
</dbReference>
<sequence length="845" mass="94992">MSHNNWVAFTLPAYQVDLFRLRKILDGIYHGHFEVSLKGEEFIIWAPRYLDPAERELVAEGSRYRRILEENKAVKASTEKRGPAKRQPIAKARPRKQRSSRGQSLSNPSTELCDSPDTSHIPLFDSVTQVVPSLEPKAHATPDQVLVVVENVTTDQVGRTLQGLYATPVANGETSKVFGVETRLSLNGHLSDSKDVIRKCAVKRLHESTSAEQFWAEYESLKRLKSLNHPHLIETLSVFRSEMGTTQHFNFVFPLALSNLKRLFRDSYVPVPLRNRNLDSLWGQIPGLSSAVAYLHDSAHMAHRDIKPSNILIYEEPSGTGLSLKLTDFGLSVDLSRARTWEQGSRARQSAWLYDSPEVRNASPMGVAEPSAKVKIPSSSDLMANDIWKLGCVFTEMIAFLVGGGSAGVAEFRDHITTTEGNVSSDVFNDTRFDDGEQVKPQVLEFIDRMAYKDYRAGMLQAMISGMLAKSALRPTIAHVCEKLAENNFPNIRYNDGVRVIRFIPEGRLACSRFDTLRLKIEEWTGRPIDWAPLNQPLPKLDAGGYMSIWKWHGIDLSLALSQDEFDRYKATCFPVTTNGIPLLPLTQDLKSQQAARPNFPMQSGNLSQPSQSSLGTSVFAANVPPAVQTSIDTKDIYWCIERNFTEPAEIYLSPIQNAETLDDEQLFHQVNTAIGSTEGWIRRLFSWKRCTAIDFVQFLVIWENRDQVNPIQKELPPPATPFYNHSVPLPHDFHMRAAGLQMVFGLRDPKKGSGETTIIDMLPKKTNPPPFPRRISEPGWGLHAKMGFSQRRFLAWLFFCIVLGGIFVVVWLVFINPTDLQNAFIPSFLFATLLTIAMGLLQVA</sequence>
<feature type="transmembrane region" description="Helical" evidence="2">
    <location>
        <begin position="821"/>
        <end position="842"/>
    </location>
</feature>
<accession>X0K6Z9</accession>
<reference evidence="4" key="1">
    <citation type="submission" date="2011-11" db="EMBL/GenBank/DDBJ databases">
        <title>The Genome Sequence of Fusarium oxysporum II5.</title>
        <authorList>
            <consortium name="The Broad Institute Genome Sequencing Platform"/>
            <person name="Ma L.-J."/>
            <person name="Gale L.R."/>
            <person name="Schwartz D.C."/>
            <person name="Zhou S."/>
            <person name="Corby-Kistler H."/>
            <person name="Young S.K."/>
            <person name="Zeng Q."/>
            <person name="Gargeya S."/>
            <person name="Fitzgerald M."/>
            <person name="Haas B."/>
            <person name="Abouelleil A."/>
            <person name="Alvarado L."/>
            <person name="Arachchi H.M."/>
            <person name="Berlin A."/>
            <person name="Brown A."/>
            <person name="Chapman S.B."/>
            <person name="Chen Z."/>
            <person name="Dunbar C."/>
            <person name="Freedman E."/>
            <person name="Gearin G."/>
            <person name="Goldberg J."/>
            <person name="Griggs A."/>
            <person name="Gujja S."/>
            <person name="Heiman D."/>
            <person name="Howarth C."/>
            <person name="Larson L."/>
            <person name="Lui A."/>
            <person name="MacDonald P.J.P."/>
            <person name="Montmayeur A."/>
            <person name="Murphy C."/>
            <person name="Neiman D."/>
            <person name="Pearson M."/>
            <person name="Priest M."/>
            <person name="Roberts A."/>
            <person name="Saif S."/>
            <person name="Shea T."/>
            <person name="Shenoy N."/>
            <person name="Sisk P."/>
            <person name="Stolte C."/>
            <person name="Sykes S."/>
            <person name="Wortman J."/>
            <person name="Nusbaum C."/>
            <person name="Birren B."/>
        </authorList>
    </citation>
    <scope>NUCLEOTIDE SEQUENCE [LARGE SCALE GENOMIC DNA]</scope>
    <source>
        <strain evidence="4">54006</strain>
    </source>
</reference>
<evidence type="ECO:0000256" key="2">
    <source>
        <dbReference type="SAM" id="Phobius"/>
    </source>
</evidence>
<keyword evidence="2" id="KW-0812">Transmembrane</keyword>
<keyword evidence="4" id="KW-0723">Serine/threonine-protein kinase</keyword>
<keyword evidence="2" id="KW-0472">Membrane</keyword>
<name>X0K6Z9_FUSO5</name>
<protein>
    <submittedName>
        <fullName evidence="4">Serine/threonine protein kinase</fullName>
    </submittedName>
</protein>
<feature type="compositionally biased region" description="Polar residues" evidence="1">
    <location>
        <begin position="100"/>
        <end position="118"/>
    </location>
</feature>
<feature type="region of interest" description="Disordered" evidence="1">
    <location>
        <begin position="75"/>
        <end position="118"/>
    </location>
</feature>
<keyword evidence="4" id="KW-0418">Kinase</keyword>
<dbReference type="SMART" id="SM00220">
    <property type="entry name" value="S_TKc"/>
    <property type="match status" value="1"/>
</dbReference>
<dbReference type="HOGENOM" id="CLU_017514_0_0_1"/>